<dbReference type="AlphaFoldDB" id="A0A6L9Y2A1"/>
<keyword evidence="2" id="KW-1185">Reference proteome</keyword>
<evidence type="ECO:0000313" key="2">
    <source>
        <dbReference type="Proteomes" id="UP000474967"/>
    </source>
</evidence>
<protein>
    <submittedName>
        <fullName evidence="1">Uncharacterized protein</fullName>
    </submittedName>
</protein>
<gene>
    <name evidence="1" type="ORF">G3T36_17455</name>
</gene>
<evidence type="ECO:0000313" key="1">
    <source>
        <dbReference type="EMBL" id="NEN07645.1"/>
    </source>
</evidence>
<proteinExistence type="predicted"/>
<dbReference type="EMBL" id="JAAGWY010000005">
    <property type="protein sequence ID" value="NEN07645.1"/>
    <property type="molecule type" value="Genomic_DNA"/>
</dbReference>
<sequence>MELMNNLLGLLALVCATLSGIAGIGVLTARRLKAAPDIDPKSKDPNAERKNES</sequence>
<reference evidence="1 2" key="1">
    <citation type="journal article" date="2014" name="J. Microbiol.">
        <title>Diaminobutyricibacter tongyongensis gen. nov., sp. nov. and Homoserinibacter gongjuensis gen. nov., sp. nov. belong to the family Microbacteriaceae.</title>
        <authorList>
            <person name="Kim S.J."/>
            <person name="Ahn J.H."/>
            <person name="Weon H.Y."/>
            <person name="Hamada M."/>
            <person name="Suzuki K."/>
            <person name="Kwon S.W."/>
        </authorList>
    </citation>
    <scope>NUCLEOTIDE SEQUENCE [LARGE SCALE GENOMIC DNA]</scope>
    <source>
        <strain evidence="1 2">NBRC 108724</strain>
    </source>
</reference>
<comment type="caution">
    <text evidence="1">The sequence shown here is derived from an EMBL/GenBank/DDBJ whole genome shotgun (WGS) entry which is preliminary data.</text>
</comment>
<accession>A0A6L9Y2A1</accession>
<name>A0A6L9Y2A1_9MICO</name>
<dbReference type="Proteomes" id="UP000474967">
    <property type="component" value="Unassembled WGS sequence"/>
</dbReference>
<organism evidence="1 2">
    <name type="scientific">Leifsonia tongyongensis</name>
    <dbReference type="NCBI Taxonomy" id="1268043"/>
    <lineage>
        <taxon>Bacteria</taxon>
        <taxon>Bacillati</taxon>
        <taxon>Actinomycetota</taxon>
        <taxon>Actinomycetes</taxon>
        <taxon>Micrococcales</taxon>
        <taxon>Microbacteriaceae</taxon>
        <taxon>Leifsonia</taxon>
    </lineage>
</organism>
<dbReference type="RefSeq" id="WP_163291147.1">
    <property type="nucleotide sequence ID" value="NZ_JAAGWY010000005.1"/>
</dbReference>